<dbReference type="InterPro" id="IPR036986">
    <property type="entry name" value="S4_RNA-bd_sf"/>
</dbReference>
<reference evidence="2 3" key="1">
    <citation type="submission" date="2015-11" db="EMBL/GenBank/DDBJ databases">
        <title>Bacillus caseinolyticus sp nov.</title>
        <authorList>
            <person name="Dastager S.G."/>
            <person name="Mawlankar R."/>
        </authorList>
    </citation>
    <scope>NUCLEOTIDE SEQUENCE [LARGE SCALE GENOMIC DNA]</scope>
    <source>
        <strain evidence="2 3">SGD-V-76</strain>
    </source>
</reference>
<protein>
    <submittedName>
        <fullName evidence="2">Uncharacterized protein</fullName>
    </submittedName>
</protein>
<dbReference type="GeneID" id="93684516"/>
<organism evidence="2 3">
    <name type="scientific">Priestia veravalensis</name>
    <dbReference type="NCBI Taxonomy" id="1414648"/>
    <lineage>
        <taxon>Bacteria</taxon>
        <taxon>Bacillati</taxon>
        <taxon>Bacillota</taxon>
        <taxon>Bacilli</taxon>
        <taxon>Bacillales</taxon>
        <taxon>Bacillaceae</taxon>
        <taxon>Priestia</taxon>
    </lineage>
</organism>
<sequence length="71" mass="8123">MTTEIQISTEHITLGQFLKLADVIQTGGMVKWFLSEHEVYVNGELEERRGRKLYPGDEVIIPDMGEFIIIS</sequence>
<keyword evidence="3" id="KW-1185">Reference proteome</keyword>
<accession>A0A0V8JG61</accession>
<dbReference type="NCBIfam" id="TIGR02988">
    <property type="entry name" value="YaaA_near_RecF"/>
    <property type="match status" value="1"/>
</dbReference>
<evidence type="ECO:0000313" key="2">
    <source>
        <dbReference type="EMBL" id="KSU86078.1"/>
    </source>
</evidence>
<dbReference type="SUPFAM" id="SSF55174">
    <property type="entry name" value="Alpha-L RNA-binding motif"/>
    <property type="match status" value="1"/>
</dbReference>
<dbReference type="PROSITE" id="PS50889">
    <property type="entry name" value="S4"/>
    <property type="match status" value="1"/>
</dbReference>
<dbReference type="EMBL" id="LNQP01000121">
    <property type="protein sequence ID" value="KSU86078.1"/>
    <property type="molecule type" value="Genomic_DNA"/>
</dbReference>
<comment type="caution">
    <text evidence="2">The sequence shown here is derived from an EMBL/GenBank/DDBJ whole genome shotgun (WGS) entry which is preliminary data.</text>
</comment>
<dbReference type="GO" id="GO:0003723">
    <property type="term" value="F:RNA binding"/>
    <property type="evidence" value="ECO:0007669"/>
    <property type="project" value="UniProtKB-KW"/>
</dbReference>
<evidence type="ECO:0000313" key="3">
    <source>
        <dbReference type="Proteomes" id="UP000053681"/>
    </source>
</evidence>
<proteinExistence type="predicted"/>
<dbReference type="RefSeq" id="WP_025907867.1">
    <property type="nucleotide sequence ID" value="NZ_KQ758735.1"/>
</dbReference>
<dbReference type="AlphaFoldDB" id="A0A0V8JG61"/>
<keyword evidence="1" id="KW-0694">RNA-binding</keyword>
<dbReference type="Gene3D" id="3.10.290.10">
    <property type="entry name" value="RNA-binding S4 domain"/>
    <property type="match status" value="1"/>
</dbReference>
<dbReference type="Proteomes" id="UP000053681">
    <property type="component" value="Unassembled WGS sequence"/>
</dbReference>
<evidence type="ECO:0000256" key="1">
    <source>
        <dbReference type="PROSITE-ProRule" id="PRU00182"/>
    </source>
</evidence>
<gene>
    <name evidence="2" type="ORF">AS180_20690</name>
</gene>
<dbReference type="InterPro" id="IPR014330">
    <property type="entry name" value="RNA-bd_S4-rel_YaaA"/>
</dbReference>
<dbReference type="Pfam" id="PF13275">
    <property type="entry name" value="S4_2"/>
    <property type="match status" value="1"/>
</dbReference>
<name>A0A0V8JG61_9BACI</name>